<evidence type="ECO:0000256" key="1">
    <source>
        <dbReference type="ARBA" id="ARBA00004141"/>
    </source>
</evidence>
<name>A0ABM4BF83_HYDVU</name>
<feature type="transmembrane region" description="Helical" evidence="9">
    <location>
        <begin position="94"/>
        <end position="113"/>
    </location>
</feature>
<dbReference type="Proteomes" id="UP001652625">
    <property type="component" value="Chromosome 02"/>
</dbReference>
<comment type="similarity">
    <text evidence="8">Belongs to the G-protein coupled receptor 1 family.</text>
</comment>
<feature type="domain" description="G-protein coupled receptors family 1 profile" evidence="10">
    <location>
        <begin position="74"/>
        <end position="332"/>
    </location>
</feature>
<dbReference type="GeneID" id="105848285"/>
<protein>
    <submittedName>
        <fullName evidence="12">Neuropeptide Y receptor type 6 isoform X2</fullName>
    </submittedName>
</protein>
<dbReference type="PRINTS" id="PR00237">
    <property type="entry name" value="GPCRRHODOPSN"/>
</dbReference>
<keyword evidence="4 8" id="KW-0297">G-protein coupled receptor</keyword>
<evidence type="ECO:0000256" key="9">
    <source>
        <dbReference type="SAM" id="Phobius"/>
    </source>
</evidence>
<evidence type="ECO:0000256" key="6">
    <source>
        <dbReference type="ARBA" id="ARBA00023170"/>
    </source>
</evidence>
<evidence type="ECO:0000259" key="10">
    <source>
        <dbReference type="PROSITE" id="PS50262"/>
    </source>
</evidence>
<keyword evidence="2 8" id="KW-0812">Transmembrane</keyword>
<feature type="transmembrane region" description="Helical" evidence="9">
    <location>
        <begin position="312"/>
        <end position="332"/>
    </location>
</feature>
<feature type="transmembrane region" description="Helical" evidence="9">
    <location>
        <begin position="133"/>
        <end position="152"/>
    </location>
</feature>
<keyword evidence="11" id="KW-1185">Reference proteome</keyword>
<dbReference type="PANTHER" id="PTHR45695">
    <property type="entry name" value="LEUCOKININ RECEPTOR-RELATED"/>
    <property type="match status" value="1"/>
</dbReference>
<proteinExistence type="inferred from homology"/>
<dbReference type="RefSeq" id="XP_065647627.1">
    <property type="nucleotide sequence ID" value="XM_065791555.1"/>
</dbReference>
<feature type="transmembrane region" description="Helical" evidence="9">
    <location>
        <begin position="55"/>
        <end position="82"/>
    </location>
</feature>
<evidence type="ECO:0000256" key="7">
    <source>
        <dbReference type="ARBA" id="ARBA00023224"/>
    </source>
</evidence>
<gene>
    <name evidence="12" type="primary">LOC105848285</name>
</gene>
<evidence type="ECO:0000313" key="12">
    <source>
        <dbReference type="RefSeq" id="XP_065647627.1"/>
    </source>
</evidence>
<dbReference type="CDD" id="cd00637">
    <property type="entry name" value="7tm_classA_rhodopsin-like"/>
    <property type="match status" value="1"/>
</dbReference>
<evidence type="ECO:0000256" key="8">
    <source>
        <dbReference type="RuleBase" id="RU000688"/>
    </source>
</evidence>
<organism evidence="11 12">
    <name type="scientific">Hydra vulgaris</name>
    <name type="common">Hydra</name>
    <name type="synonym">Hydra attenuata</name>
    <dbReference type="NCBI Taxonomy" id="6087"/>
    <lineage>
        <taxon>Eukaryota</taxon>
        <taxon>Metazoa</taxon>
        <taxon>Cnidaria</taxon>
        <taxon>Hydrozoa</taxon>
        <taxon>Hydroidolina</taxon>
        <taxon>Anthoathecata</taxon>
        <taxon>Aplanulata</taxon>
        <taxon>Hydridae</taxon>
        <taxon>Hydra</taxon>
    </lineage>
</organism>
<feature type="transmembrane region" description="Helical" evidence="9">
    <location>
        <begin position="217"/>
        <end position="243"/>
    </location>
</feature>
<evidence type="ECO:0000256" key="2">
    <source>
        <dbReference type="ARBA" id="ARBA00022692"/>
    </source>
</evidence>
<keyword evidence="7 8" id="KW-0807">Transducer</keyword>
<keyword evidence="5 9" id="KW-0472">Membrane</keyword>
<feature type="transmembrane region" description="Helical" evidence="9">
    <location>
        <begin position="276"/>
        <end position="300"/>
    </location>
</feature>
<keyword evidence="3 9" id="KW-1133">Transmembrane helix</keyword>
<comment type="subcellular location">
    <subcellularLocation>
        <location evidence="1">Membrane</location>
        <topology evidence="1">Multi-pass membrane protein</topology>
    </subcellularLocation>
</comment>
<evidence type="ECO:0000313" key="11">
    <source>
        <dbReference type="Proteomes" id="UP001652625"/>
    </source>
</evidence>
<evidence type="ECO:0000256" key="4">
    <source>
        <dbReference type="ARBA" id="ARBA00023040"/>
    </source>
</evidence>
<evidence type="ECO:0000256" key="5">
    <source>
        <dbReference type="ARBA" id="ARBA00023136"/>
    </source>
</evidence>
<reference evidence="12" key="2">
    <citation type="submission" date="2025-08" db="UniProtKB">
        <authorList>
            <consortium name="RefSeq"/>
        </authorList>
    </citation>
    <scope>IDENTIFICATION</scope>
</reference>
<evidence type="ECO:0000256" key="3">
    <source>
        <dbReference type="ARBA" id="ARBA00022989"/>
    </source>
</evidence>
<dbReference type="InterPro" id="IPR017452">
    <property type="entry name" value="GPCR_Rhodpsn_7TM"/>
</dbReference>
<reference evidence="11" key="1">
    <citation type="submission" date="2025-05" db="UniProtKB">
        <authorList>
            <consortium name="RefSeq"/>
        </authorList>
    </citation>
    <scope>NUCLEOTIDE SEQUENCE [LARGE SCALE GENOMIC DNA]</scope>
</reference>
<keyword evidence="6 8" id="KW-0675">Receptor</keyword>
<dbReference type="Pfam" id="PF00001">
    <property type="entry name" value="7tm_1"/>
    <property type="match status" value="1"/>
</dbReference>
<dbReference type="PANTHER" id="PTHR45695:SF9">
    <property type="entry name" value="LEUCOKININ RECEPTOR"/>
    <property type="match status" value="1"/>
</dbReference>
<dbReference type="Gene3D" id="1.20.1070.10">
    <property type="entry name" value="Rhodopsin 7-helix transmembrane proteins"/>
    <property type="match status" value="1"/>
</dbReference>
<dbReference type="SUPFAM" id="SSF81321">
    <property type="entry name" value="Family A G protein-coupled receptor-like"/>
    <property type="match status" value="1"/>
</dbReference>
<dbReference type="PROSITE" id="PS50262">
    <property type="entry name" value="G_PROTEIN_RECEP_F1_2"/>
    <property type="match status" value="1"/>
</dbReference>
<dbReference type="PROSITE" id="PS00237">
    <property type="entry name" value="G_PROTEIN_RECEP_F1_1"/>
    <property type="match status" value="1"/>
</dbReference>
<accession>A0ABM4BF83</accession>
<sequence>MNNFCFTRKIYRERKIESLVSKRITMSLINLTINNSSNTSKVIRVIEQPQELPQILLIITLIVCLAVITLGVFGNALVFIILGVKRSNLKSCEIFMLNLAVADFLNATIAPVRTALDLIHVNLYSIGHEGCKAISFLSTTTMTVSALTLLTVSIDRFIVVKWPLSERPHLRTFLLVIFTWFAAAGLGLFYLTGGNIQLGVYKADVYTCFNYMTFRDFIIYSISVFSIQCVIPIIVMTTIYSMIIMELKKSAKSGIFAHCKREMQLRLLQNKKATKMIFVVVLVFYFCILPANIFYIWYIFNQKVLELLTVKIIYDILVLLQMCNSIVNPIIYSRLHNSFKKDIVKLIFPCFYNKIEKWESMQDTIRLVLRYSSIYRKRSNSKSSIGSSSIKTRTSITSLQHQLPSIKRRFIYEVEPRKFSGVLENLYSAGSPVSLETTFFGDNVGHDLVNSCLINRINKDQNQKENGRQYPITNQKHIM</sequence>
<feature type="transmembrane region" description="Helical" evidence="9">
    <location>
        <begin position="173"/>
        <end position="191"/>
    </location>
</feature>
<dbReference type="InterPro" id="IPR000276">
    <property type="entry name" value="GPCR_Rhodpsn"/>
</dbReference>